<evidence type="ECO:0000313" key="2">
    <source>
        <dbReference type="EMBL" id="MFK8293331.1"/>
    </source>
</evidence>
<dbReference type="InterPro" id="IPR005180">
    <property type="entry name" value="DUF302"/>
</dbReference>
<proteinExistence type="predicted"/>
<comment type="caution">
    <text evidence="2">The sequence shown here is derived from an EMBL/GenBank/DDBJ whole genome shotgun (WGS) entry which is preliminary data.</text>
</comment>
<reference evidence="2 3" key="1">
    <citation type="journal article" date="2016" name="Sci. Rep.">
        <title>Whole genome sequencing identifies a novel species of the genus Capnocytophaga isolated from dog and cat bite wounds in humans.</title>
        <authorList>
            <person name="Zangenah S."/>
            <person name="Abbasi N."/>
            <person name="Andersson A.F."/>
            <person name="Bergman P."/>
        </authorList>
    </citation>
    <scope>NUCLEOTIDE SEQUENCE [LARGE SCALE GENOMIC DNA]</scope>
    <source>
        <strain evidence="2 3">W5</strain>
    </source>
</reference>
<dbReference type="InterPro" id="IPR035923">
    <property type="entry name" value="TT1751-like_sf"/>
</dbReference>
<evidence type="ECO:0000259" key="1">
    <source>
        <dbReference type="Pfam" id="PF03625"/>
    </source>
</evidence>
<dbReference type="Proteomes" id="UP001622370">
    <property type="component" value="Unassembled WGS sequence"/>
</dbReference>
<dbReference type="PANTHER" id="PTHR38342">
    <property type="entry name" value="SLR5037 PROTEIN"/>
    <property type="match status" value="1"/>
</dbReference>
<feature type="domain" description="DUF302" evidence="1">
    <location>
        <begin position="57"/>
        <end position="118"/>
    </location>
</feature>
<dbReference type="CDD" id="cd14797">
    <property type="entry name" value="DUF302"/>
    <property type="match status" value="1"/>
</dbReference>
<protein>
    <submittedName>
        <fullName evidence="2">DUF302 domain-containing protein</fullName>
    </submittedName>
</protein>
<dbReference type="EMBL" id="JBJGWJ010000003">
    <property type="protein sequence ID" value="MFK8293331.1"/>
    <property type="molecule type" value="Genomic_DNA"/>
</dbReference>
<gene>
    <name evidence="2" type="ORF">ACI76L_06010</name>
</gene>
<dbReference type="RefSeq" id="WP_203966597.1">
    <property type="nucleotide sequence ID" value="NZ_BOPJ01000003.1"/>
</dbReference>
<keyword evidence="3" id="KW-1185">Reference proteome</keyword>
<sequence>MKKIYFIFIFLFSFMIMHGQNEQKEIQSVVSKYDFDTTLNRLLKSLEEKQLTVFANFDHQQNAKESAMEMPKSNVIVFGNPKVGTFLMLDNPDIALELPLKIAVVEDNKQKTSLIFTNVKLLADKYPLKNTAILEKMQKLMETIIIEASGREKICQ</sequence>
<accession>A0ABW8QAD7</accession>
<name>A0ABW8QAD7_9FLAO</name>
<dbReference type="Gene3D" id="3.30.310.70">
    <property type="entry name" value="TT1751-like domain"/>
    <property type="match status" value="1"/>
</dbReference>
<dbReference type="SUPFAM" id="SSF103247">
    <property type="entry name" value="TT1751-like"/>
    <property type="match status" value="1"/>
</dbReference>
<evidence type="ECO:0000313" key="3">
    <source>
        <dbReference type="Proteomes" id="UP001622370"/>
    </source>
</evidence>
<organism evidence="2 3">
    <name type="scientific">Capnocytophaga stomatis</name>
    <dbReference type="NCBI Taxonomy" id="1848904"/>
    <lineage>
        <taxon>Bacteria</taxon>
        <taxon>Pseudomonadati</taxon>
        <taxon>Bacteroidota</taxon>
        <taxon>Flavobacteriia</taxon>
        <taxon>Flavobacteriales</taxon>
        <taxon>Flavobacteriaceae</taxon>
        <taxon>Capnocytophaga</taxon>
    </lineage>
</organism>
<dbReference type="Pfam" id="PF03625">
    <property type="entry name" value="DUF302"/>
    <property type="match status" value="1"/>
</dbReference>
<dbReference type="PANTHER" id="PTHR38342:SF2">
    <property type="entry name" value="INNER MEMBRANE OR EXPORTED"/>
    <property type="match status" value="1"/>
</dbReference>